<accession>A0AAV3F4Z8</accession>
<proteinExistence type="predicted"/>
<protein>
    <submittedName>
        <fullName evidence="1">Uncharacterized protein</fullName>
    </submittedName>
</protein>
<dbReference type="AlphaFoldDB" id="A0AAV3F4Z8"/>
<organism evidence="1 2">
    <name type="scientific">Myroides odoratimimus CIP 101113</name>
    <dbReference type="NCBI Taxonomy" id="883154"/>
    <lineage>
        <taxon>Bacteria</taxon>
        <taxon>Pseudomonadati</taxon>
        <taxon>Bacteroidota</taxon>
        <taxon>Flavobacteriia</taxon>
        <taxon>Flavobacteriales</taxon>
        <taxon>Flavobacteriaceae</taxon>
        <taxon>Myroides</taxon>
    </lineage>
</organism>
<reference evidence="1 2" key="1">
    <citation type="submission" date="2011-11" db="EMBL/GenBank/DDBJ databases">
        <title>The Genome Sequence of Myroides odoratimimus CIP 101113.</title>
        <authorList>
            <person name="Earl A."/>
            <person name="Ward D."/>
            <person name="Feldgarden M."/>
            <person name="Gevers D."/>
            <person name="Huys G."/>
            <person name="Young S.K."/>
            <person name="Zeng Q."/>
            <person name="Gargeya S."/>
            <person name="Fitzgerald M."/>
            <person name="Haas B."/>
            <person name="Abouelleil A."/>
            <person name="Alvarado L."/>
            <person name="Arachchi H.M."/>
            <person name="Berlin A."/>
            <person name="Brown A."/>
            <person name="Chapman S.B."/>
            <person name="Chen Z."/>
            <person name="Dunbar C."/>
            <person name="Freedman E."/>
            <person name="Gearin G."/>
            <person name="Goldberg J."/>
            <person name="Griggs A."/>
            <person name="Gujja S."/>
            <person name="Heiman D."/>
            <person name="Howarth C."/>
            <person name="Larson L."/>
            <person name="Lui A."/>
            <person name="MacDonald P.J.P."/>
            <person name="Montmayeur A."/>
            <person name="Murphy C."/>
            <person name="Neiman D."/>
            <person name="Pearson M."/>
            <person name="Priest M."/>
            <person name="Roberts A."/>
            <person name="Saif S."/>
            <person name="Shea T."/>
            <person name="Shenoy N."/>
            <person name="Sisk P."/>
            <person name="Stolte C."/>
            <person name="Sykes S."/>
            <person name="Wortman J."/>
            <person name="Nusbaum C."/>
            <person name="Birren B."/>
        </authorList>
    </citation>
    <scope>NUCLEOTIDE SEQUENCE [LARGE SCALE GENOMIC DNA]</scope>
    <source>
        <strain evidence="1 2">CIP 101113</strain>
    </source>
</reference>
<comment type="caution">
    <text evidence="1">The sequence shown here is derived from an EMBL/GenBank/DDBJ whole genome shotgun (WGS) entry which is preliminary data.</text>
</comment>
<name>A0AAV3F4Z8_9FLAO</name>
<dbReference type="EMBL" id="AGEE01000009">
    <property type="protein sequence ID" value="EHO13614.1"/>
    <property type="molecule type" value="Genomic_DNA"/>
</dbReference>
<dbReference type="Proteomes" id="UP000004834">
    <property type="component" value="Unassembled WGS sequence"/>
</dbReference>
<evidence type="ECO:0000313" key="1">
    <source>
        <dbReference type="EMBL" id="EHO13614.1"/>
    </source>
</evidence>
<sequence>MIIIGVFKMNKMFILVITVFTIFTGYSQKKNEGAIELSILKDTITNNSLITVEFYNNSDTAYYFPIDTSIDRFIWNNSFLKHGEKTLTMGKFSIKENFLDKNLQSCEMVTMELIHCFTKQTNISNAILKDEINSVNIDFVFLAPKAYARLTVPVQFVKNYFHICDIHTLNNISSLEYLQYTYKVIEDDVNNLKMMVKGKQLESYYNDLNWEGLTYKLYIGEIKSNIVPIKWERSKELLDGDYDAVLKEKYK</sequence>
<evidence type="ECO:0000313" key="2">
    <source>
        <dbReference type="Proteomes" id="UP000004834"/>
    </source>
</evidence>
<gene>
    <name evidence="1" type="ORF">HMPREF9715_01152</name>
</gene>
<dbReference type="RefSeq" id="WP_006260764.1">
    <property type="nucleotide sequence ID" value="NZ_JH590837.1"/>
</dbReference>